<dbReference type="GO" id="GO:0016887">
    <property type="term" value="F:ATP hydrolysis activity"/>
    <property type="evidence" value="ECO:0007669"/>
    <property type="project" value="InterPro"/>
</dbReference>
<dbReference type="RefSeq" id="WP_184937123.1">
    <property type="nucleotide sequence ID" value="NZ_JBBMLH010000002.1"/>
</dbReference>
<dbReference type="Pfam" id="PF00005">
    <property type="entry name" value="ABC_tran"/>
    <property type="match status" value="1"/>
</dbReference>
<gene>
    <name evidence="9" type="ORF">BMONG18_1346</name>
</gene>
<evidence type="ECO:0000259" key="8">
    <source>
        <dbReference type="PROSITE" id="PS50893"/>
    </source>
</evidence>
<evidence type="ECO:0000256" key="6">
    <source>
        <dbReference type="ARBA" id="ARBA00023251"/>
    </source>
</evidence>
<keyword evidence="6" id="KW-0046">Antibiotic resistance</keyword>
<dbReference type="EMBL" id="QRAJ01000008">
    <property type="protein sequence ID" value="ROT86481.1"/>
    <property type="molecule type" value="Genomic_DNA"/>
</dbReference>
<dbReference type="PROSITE" id="PS00211">
    <property type="entry name" value="ABC_TRANSPORTER_1"/>
    <property type="match status" value="1"/>
</dbReference>
<evidence type="ECO:0000256" key="4">
    <source>
        <dbReference type="ARBA" id="ARBA00022741"/>
    </source>
</evidence>
<evidence type="ECO:0000256" key="7">
    <source>
        <dbReference type="SAM" id="MobiDB-lite"/>
    </source>
</evidence>
<evidence type="ECO:0000256" key="3">
    <source>
        <dbReference type="ARBA" id="ARBA00022448"/>
    </source>
</evidence>
<dbReference type="GO" id="GO:0005524">
    <property type="term" value="F:ATP binding"/>
    <property type="evidence" value="ECO:0007669"/>
    <property type="project" value="UniProtKB-KW"/>
</dbReference>
<keyword evidence="5 9" id="KW-0067">ATP-binding</keyword>
<evidence type="ECO:0000313" key="9">
    <source>
        <dbReference type="EMBL" id="ROT86481.1"/>
    </source>
</evidence>
<dbReference type="InterPro" id="IPR003439">
    <property type="entry name" value="ABC_transporter-like_ATP-bd"/>
</dbReference>
<dbReference type="InterPro" id="IPR003593">
    <property type="entry name" value="AAA+_ATPase"/>
</dbReference>
<dbReference type="PANTHER" id="PTHR42711:SF5">
    <property type="entry name" value="ABC TRANSPORTER ATP-BINDING PROTEIN NATA"/>
    <property type="match status" value="1"/>
</dbReference>
<dbReference type="InterPro" id="IPR027417">
    <property type="entry name" value="P-loop_NTPase"/>
</dbReference>
<dbReference type="GO" id="GO:0046677">
    <property type="term" value="P:response to antibiotic"/>
    <property type="evidence" value="ECO:0007669"/>
    <property type="project" value="UniProtKB-KW"/>
</dbReference>
<dbReference type="InterPro" id="IPR017871">
    <property type="entry name" value="ABC_transporter-like_CS"/>
</dbReference>
<reference evidence="9 10" key="1">
    <citation type="submission" date="2018-07" db="EMBL/GenBank/DDBJ databases">
        <title>The role of parmesan cheese in vectoring bovine microbiota.</title>
        <authorList>
            <person name="Lugli G.A."/>
            <person name="Milani C."/>
        </authorList>
    </citation>
    <scope>NUCLEOTIDE SEQUENCE [LARGE SCALE GENOMIC DNA]</scope>
    <source>
        <strain evidence="9 10">BMONG18</strain>
    </source>
</reference>
<dbReference type="GO" id="GO:0005886">
    <property type="term" value="C:plasma membrane"/>
    <property type="evidence" value="ECO:0007669"/>
    <property type="project" value="UniProtKB-SubCell"/>
</dbReference>
<feature type="domain" description="ABC transporter" evidence="8">
    <location>
        <begin position="5"/>
        <end position="238"/>
    </location>
</feature>
<dbReference type="Gene3D" id="3.40.50.300">
    <property type="entry name" value="P-loop containing nucleotide triphosphate hydrolases"/>
    <property type="match status" value="1"/>
</dbReference>
<keyword evidence="3" id="KW-0813">Transport</keyword>
<name>A0A423UCR6_9BIFI</name>
<protein>
    <submittedName>
        <fullName evidence="9">Multidrug ABC transporter ATP-binding protein</fullName>
    </submittedName>
</protein>
<evidence type="ECO:0000313" key="10">
    <source>
        <dbReference type="Proteomes" id="UP000285266"/>
    </source>
</evidence>
<comment type="subcellular location">
    <subcellularLocation>
        <location evidence="1">Cell membrane</location>
        <topology evidence="1">Peripheral membrane protein</topology>
    </subcellularLocation>
</comment>
<organism evidence="9 10">
    <name type="scientific">Bifidobacterium mongoliense</name>
    <dbReference type="NCBI Taxonomy" id="518643"/>
    <lineage>
        <taxon>Bacteria</taxon>
        <taxon>Bacillati</taxon>
        <taxon>Actinomycetota</taxon>
        <taxon>Actinomycetes</taxon>
        <taxon>Bifidobacteriales</taxon>
        <taxon>Bifidobacteriaceae</taxon>
        <taxon>Bifidobacterium</taxon>
    </lineage>
</organism>
<feature type="region of interest" description="Disordered" evidence="7">
    <location>
        <begin position="249"/>
        <end position="299"/>
    </location>
</feature>
<keyword evidence="4" id="KW-0547">Nucleotide-binding</keyword>
<comment type="similarity">
    <text evidence="2">Belongs to the ABC transporter superfamily.</text>
</comment>
<accession>A0A423UCR6</accession>
<comment type="caution">
    <text evidence="9">The sequence shown here is derived from an EMBL/GenBank/DDBJ whole genome shotgun (WGS) entry which is preliminary data.</text>
</comment>
<dbReference type="Proteomes" id="UP000285266">
    <property type="component" value="Unassembled WGS sequence"/>
</dbReference>
<dbReference type="PANTHER" id="PTHR42711">
    <property type="entry name" value="ABC TRANSPORTER ATP-BINDING PROTEIN"/>
    <property type="match status" value="1"/>
</dbReference>
<feature type="compositionally biased region" description="Basic and acidic residues" evidence="7">
    <location>
        <begin position="276"/>
        <end position="285"/>
    </location>
</feature>
<dbReference type="SMART" id="SM00382">
    <property type="entry name" value="AAA"/>
    <property type="match status" value="1"/>
</dbReference>
<dbReference type="PROSITE" id="PS50893">
    <property type="entry name" value="ABC_TRANSPORTER_2"/>
    <property type="match status" value="1"/>
</dbReference>
<dbReference type="InterPro" id="IPR050763">
    <property type="entry name" value="ABC_transporter_ATP-binding"/>
</dbReference>
<evidence type="ECO:0000256" key="5">
    <source>
        <dbReference type="ARBA" id="ARBA00022840"/>
    </source>
</evidence>
<evidence type="ECO:0000256" key="1">
    <source>
        <dbReference type="ARBA" id="ARBA00004202"/>
    </source>
</evidence>
<sequence>MSTMVRARHLSKWYGTHEAVHDVSLDIAPGALTAVIGPNGAGKSTTIGMLTGVVRPDGGVIEYGGTRAQPTPRALPRSRAGAPRLGVVFQGSVLDGPLTVRENLSIRARLYDGVPGGRVDEVIALVDATDFADQRYGSLSGGQRRRVDIARALISHPTLLILDEPTTGLDIATRRSLWTMLDGLRRRENLSILLTTHYLEEANVAQQVYLIDHGRIHAQGSARDLIARYTQYTLEITFEPNRRSDIESMVRGRVKHAPGAVRRGDDGRGGGPDDAGDGRGDEGARGGDGGHGVSGNPVVIDGDRMHLSVPDADACIELLMAMRPYVRDFRCLRGTMNDVFLTLTGRDAHGASASAGSACDGATLTSTVPTARTDPAAAAVADSIITEGSRS</sequence>
<dbReference type="SUPFAM" id="SSF52540">
    <property type="entry name" value="P-loop containing nucleoside triphosphate hydrolases"/>
    <property type="match status" value="1"/>
</dbReference>
<dbReference type="AlphaFoldDB" id="A0A423UCR6"/>
<proteinExistence type="inferred from homology"/>
<evidence type="ECO:0000256" key="2">
    <source>
        <dbReference type="ARBA" id="ARBA00005417"/>
    </source>
</evidence>